<protein>
    <submittedName>
        <fullName evidence="2">Ats1 protein</fullName>
    </submittedName>
</protein>
<dbReference type="InterPro" id="IPR009091">
    <property type="entry name" value="RCC1/BLIP-II"/>
</dbReference>
<dbReference type="Pfam" id="PF00415">
    <property type="entry name" value="RCC1"/>
    <property type="match status" value="1"/>
</dbReference>
<evidence type="ECO:0000313" key="3">
    <source>
        <dbReference type="Proteomes" id="UP001378960"/>
    </source>
</evidence>
<accession>A0AAV5RBM9</accession>
<keyword evidence="3" id="KW-1185">Reference proteome</keyword>
<sequence>MGFLLRYIDCCGSNGNGQLGLNHSEDIDRPTFSLAVNQEVEDIAIGGNHSLILFKNKNLFASGEQCGFFDPALDSDRFDIVQKDVTHVCAGWDFTAIVKNNVSVFLYDKNGKRHLIDLSENAKFMRSSLHSVIIVDNKGSAFAFGDNKKGQLFGDMITDKIVPEPKKITFEDLPNSSFNGLMVLDCCMGRDYTIFYLYDEEKDTNIILMRCKTDRFSILTNMYSTIGDRDHEIQGSVGVNKSQWFFVDKHVKINGLKSMWSSVHVWYNKDDTGNKLVSFGNNVYGQKYDGSKLEEEIDSFDVGTEHGLLVTKDKHKVYAWGWGEHGNCGPSSDGSLKLLFQDDGERIVQNVFGGYANTFIVTSRMPM</sequence>
<proteinExistence type="predicted"/>
<comment type="caution">
    <text evidence="2">The sequence shown here is derived from an EMBL/GenBank/DDBJ whole genome shotgun (WGS) entry which is preliminary data.</text>
</comment>
<feature type="repeat" description="RCC1" evidence="1">
    <location>
        <begin position="6"/>
        <end position="56"/>
    </location>
</feature>
<dbReference type="Proteomes" id="UP001378960">
    <property type="component" value="Unassembled WGS sequence"/>
</dbReference>
<dbReference type="EMBL" id="BTGB01000009">
    <property type="protein sequence ID" value="GMM48869.1"/>
    <property type="molecule type" value="Genomic_DNA"/>
</dbReference>
<dbReference type="Gene3D" id="2.130.10.30">
    <property type="entry name" value="Regulator of chromosome condensation 1/beta-lactamase-inhibitor protein II"/>
    <property type="match status" value="2"/>
</dbReference>
<dbReference type="SUPFAM" id="SSF50985">
    <property type="entry name" value="RCC1/BLIP-II"/>
    <property type="match status" value="1"/>
</dbReference>
<dbReference type="AlphaFoldDB" id="A0AAV5RBM9"/>
<dbReference type="PROSITE" id="PS50012">
    <property type="entry name" value="RCC1_3"/>
    <property type="match status" value="1"/>
</dbReference>
<dbReference type="InterPro" id="IPR051553">
    <property type="entry name" value="Ran_GTPase-activating"/>
</dbReference>
<dbReference type="InterPro" id="IPR000408">
    <property type="entry name" value="Reg_chr_condens"/>
</dbReference>
<evidence type="ECO:0000256" key="1">
    <source>
        <dbReference type="PROSITE-ProRule" id="PRU00235"/>
    </source>
</evidence>
<dbReference type="PRINTS" id="PR00633">
    <property type="entry name" value="RCCNDNSATION"/>
</dbReference>
<evidence type="ECO:0000313" key="2">
    <source>
        <dbReference type="EMBL" id="GMM48869.1"/>
    </source>
</evidence>
<reference evidence="2 3" key="1">
    <citation type="journal article" date="2023" name="Elife">
        <title>Identification of key yeast species and microbe-microbe interactions impacting larval growth of Drosophila in the wild.</title>
        <authorList>
            <person name="Mure A."/>
            <person name="Sugiura Y."/>
            <person name="Maeda R."/>
            <person name="Honda K."/>
            <person name="Sakurai N."/>
            <person name="Takahashi Y."/>
            <person name="Watada M."/>
            <person name="Katoh T."/>
            <person name="Gotoh A."/>
            <person name="Gotoh Y."/>
            <person name="Taniguchi I."/>
            <person name="Nakamura K."/>
            <person name="Hayashi T."/>
            <person name="Katayama T."/>
            <person name="Uemura T."/>
            <person name="Hattori Y."/>
        </authorList>
    </citation>
    <scope>NUCLEOTIDE SEQUENCE [LARGE SCALE GENOMIC DNA]</scope>
    <source>
        <strain evidence="2 3">PK-24</strain>
    </source>
</reference>
<organism evidence="2 3">
    <name type="scientific">Pichia kluyveri</name>
    <name type="common">Yeast</name>
    <dbReference type="NCBI Taxonomy" id="36015"/>
    <lineage>
        <taxon>Eukaryota</taxon>
        <taxon>Fungi</taxon>
        <taxon>Dikarya</taxon>
        <taxon>Ascomycota</taxon>
        <taxon>Saccharomycotina</taxon>
        <taxon>Pichiomycetes</taxon>
        <taxon>Pichiales</taxon>
        <taxon>Pichiaceae</taxon>
        <taxon>Pichia</taxon>
    </lineage>
</organism>
<gene>
    <name evidence="2" type="ORF">DAPK24_054670</name>
</gene>
<dbReference type="PANTHER" id="PTHR45982">
    <property type="entry name" value="REGULATOR OF CHROMOSOME CONDENSATION"/>
    <property type="match status" value="1"/>
</dbReference>
<name>A0AAV5RBM9_PICKL</name>
<dbReference type="PANTHER" id="PTHR45982:SF1">
    <property type="entry name" value="REGULATOR OF CHROMOSOME CONDENSATION"/>
    <property type="match status" value="1"/>
</dbReference>